<dbReference type="CDD" id="cd06854">
    <property type="entry name" value="GT_WbpL_WbcO_like"/>
    <property type="match status" value="1"/>
</dbReference>
<evidence type="ECO:0000256" key="2">
    <source>
        <dbReference type="ARBA" id="ARBA00022475"/>
    </source>
</evidence>
<dbReference type="AlphaFoldDB" id="A0A3M4AMN5"/>
<evidence type="ECO:0000313" key="9">
    <source>
        <dbReference type="EMBL" id="RMP07446.1"/>
    </source>
</evidence>
<keyword evidence="10" id="KW-1185">Reference proteome</keyword>
<evidence type="ECO:0000256" key="1">
    <source>
        <dbReference type="ARBA" id="ARBA00004651"/>
    </source>
</evidence>
<evidence type="ECO:0000256" key="6">
    <source>
        <dbReference type="ARBA" id="ARBA00023136"/>
    </source>
</evidence>
<name>A0A3M4AMN5_PSEMA</name>
<evidence type="ECO:0000256" key="5">
    <source>
        <dbReference type="ARBA" id="ARBA00022989"/>
    </source>
</evidence>
<keyword evidence="5 8" id="KW-1133">Transmembrane helix</keyword>
<comment type="cofactor">
    <cofactor evidence="7">
        <name>Mg(2+)</name>
        <dbReference type="ChEBI" id="CHEBI:18420"/>
    </cofactor>
</comment>
<feature type="transmembrane region" description="Helical" evidence="8">
    <location>
        <begin position="279"/>
        <end position="299"/>
    </location>
</feature>
<feature type="transmembrane region" description="Helical" evidence="8">
    <location>
        <begin position="214"/>
        <end position="232"/>
    </location>
</feature>
<protein>
    <submittedName>
        <fullName evidence="9">Uncharacterized protein</fullName>
    </submittedName>
</protein>
<keyword evidence="7" id="KW-0460">Magnesium</keyword>
<keyword evidence="2" id="KW-1003">Cell membrane</keyword>
<keyword evidence="7" id="KW-0479">Metal-binding</keyword>
<feature type="transmembrane region" description="Helical" evidence="8">
    <location>
        <begin position="70"/>
        <end position="89"/>
    </location>
</feature>
<evidence type="ECO:0000256" key="7">
    <source>
        <dbReference type="PIRSR" id="PIRSR600715-1"/>
    </source>
</evidence>
<feature type="transmembrane region" description="Helical" evidence="8">
    <location>
        <begin position="305"/>
        <end position="329"/>
    </location>
</feature>
<proteinExistence type="predicted"/>
<dbReference type="RefSeq" id="WP_082893864.1">
    <property type="nucleotide sequence ID" value="NZ_RBQF01000211.1"/>
</dbReference>
<dbReference type="GO" id="GO:0044038">
    <property type="term" value="P:cell wall macromolecule biosynthetic process"/>
    <property type="evidence" value="ECO:0007669"/>
    <property type="project" value="TreeGrafter"/>
</dbReference>
<accession>A0A3M4AMN5</accession>
<sequence>MIFLFFFIVFIFSFSLTYFFRRYAIYRNILDIPNCRSSHDTPTPRGGGVAIVISLLLSLLFLFFLSELEITNFLSLFLAGTIVASVGFLDDKSSLPARWRLIGHFLAAVLALVSIGGVPRILIFGLQLDLGWFGYVIFLFYLVWMLNLYNFMDGIDGLASLEAISVCLGMSIIYIVMGYEHLAALPLILSMSVLGFLCWNFPIAKIFMGDAGSGFLGILLGILSLQAAWTYSEFLWCWLILLGVFIVDATFTLTRRFVRGKKVYEAHRSHSYQIASRRLGKHLPVTLIAITINVLWLFPISILVALSWVSGVIGILSAYAPLVLLAFYLGAGNEE</sequence>
<feature type="binding site" evidence="7">
    <location>
        <position position="210"/>
    </location>
    <ligand>
        <name>Mg(2+)</name>
        <dbReference type="ChEBI" id="CHEBI:18420"/>
    </ligand>
</feature>
<feature type="binding site" evidence="7">
    <location>
        <position position="150"/>
    </location>
    <ligand>
        <name>Mg(2+)</name>
        <dbReference type="ChEBI" id="CHEBI:18420"/>
    </ligand>
</feature>
<gene>
    <name evidence="9" type="ORF">ALQ29_200037</name>
</gene>
<feature type="transmembrane region" description="Helical" evidence="8">
    <location>
        <begin position="101"/>
        <end position="126"/>
    </location>
</feature>
<dbReference type="GO" id="GO:0009103">
    <property type="term" value="P:lipopolysaccharide biosynthetic process"/>
    <property type="evidence" value="ECO:0007669"/>
    <property type="project" value="TreeGrafter"/>
</dbReference>
<dbReference type="GO" id="GO:0046872">
    <property type="term" value="F:metal ion binding"/>
    <property type="evidence" value="ECO:0007669"/>
    <property type="project" value="UniProtKB-KW"/>
</dbReference>
<organism evidence="9 10">
    <name type="scientific">Pseudomonas marginalis pv. marginalis</name>
    <dbReference type="NCBI Taxonomy" id="97473"/>
    <lineage>
        <taxon>Bacteria</taxon>
        <taxon>Pseudomonadati</taxon>
        <taxon>Pseudomonadota</taxon>
        <taxon>Gammaproteobacteria</taxon>
        <taxon>Pseudomonadales</taxon>
        <taxon>Pseudomonadaceae</taxon>
        <taxon>Pseudomonas</taxon>
    </lineage>
</organism>
<evidence type="ECO:0000256" key="8">
    <source>
        <dbReference type="SAM" id="Phobius"/>
    </source>
</evidence>
<dbReference type="GO" id="GO:0016780">
    <property type="term" value="F:phosphotransferase activity, for other substituted phosphate groups"/>
    <property type="evidence" value="ECO:0007669"/>
    <property type="project" value="InterPro"/>
</dbReference>
<keyword evidence="3" id="KW-0808">Transferase</keyword>
<feature type="transmembrane region" description="Helical" evidence="8">
    <location>
        <begin position="158"/>
        <end position="177"/>
    </location>
</feature>
<keyword evidence="4 8" id="KW-0812">Transmembrane</keyword>
<feature type="transmembrane region" description="Helical" evidence="8">
    <location>
        <begin position="46"/>
        <end position="64"/>
    </location>
</feature>
<dbReference type="EMBL" id="RBQF01000211">
    <property type="protein sequence ID" value="RMP07446.1"/>
    <property type="molecule type" value="Genomic_DNA"/>
</dbReference>
<keyword evidence="6 8" id="KW-0472">Membrane</keyword>
<comment type="caution">
    <text evidence="9">The sequence shown here is derived from an EMBL/GenBank/DDBJ whole genome shotgun (WGS) entry which is preliminary data.</text>
</comment>
<dbReference type="PANTHER" id="PTHR22926:SF3">
    <property type="entry name" value="UNDECAPRENYL-PHOSPHATE ALPHA-N-ACETYLGLUCOSAMINYL 1-PHOSPHATE TRANSFERASE"/>
    <property type="match status" value="1"/>
</dbReference>
<dbReference type="InterPro" id="IPR000715">
    <property type="entry name" value="Glycosyl_transferase_4"/>
</dbReference>
<dbReference type="GO" id="GO:0071555">
    <property type="term" value="P:cell wall organization"/>
    <property type="evidence" value="ECO:0007669"/>
    <property type="project" value="TreeGrafter"/>
</dbReference>
<feature type="transmembrane region" description="Helical" evidence="8">
    <location>
        <begin position="238"/>
        <end position="258"/>
    </location>
</feature>
<dbReference type="PANTHER" id="PTHR22926">
    <property type="entry name" value="PHOSPHO-N-ACETYLMURAMOYL-PENTAPEPTIDE-TRANSFERASE"/>
    <property type="match status" value="1"/>
</dbReference>
<dbReference type="Proteomes" id="UP000276587">
    <property type="component" value="Unassembled WGS sequence"/>
</dbReference>
<feature type="transmembrane region" description="Helical" evidence="8">
    <location>
        <begin position="6"/>
        <end position="25"/>
    </location>
</feature>
<evidence type="ECO:0000313" key="10">
    <source>
        <dbReference type="Proteomes" id="UP000276587"/>
    </source>
</evidence>
<feature type="transmembrane region" description="Helical" evidence="8">
    <location>
        <begin position="183"/>
        <end position="202"/>
    </location>
</feature>
<reference evidence="9 10" key="1">
    <citation type="submission" date="2018-08" db="EMBL/GenBank/DDBJ databases">
        <title>Recombination of ecologically and evolutionarily significant loci maintains genetic cohesion in the Pseudomonas syringae species complex.</title>
        <authorList>
            <person name="Dillon M."/>
            <person name="Thakur S."/>
            <person name="Almeida R.N.D."/>
            <person name="Weir B.S."/>
            <person name="Guttman D.S."/>
        </authorList>
    </citation>
    <scope>NUCLEOTIDE SEQUENCE [LARGE SCALE GENOMIC DNA]</scope>
    <source>
        <strain evidence="9 10">ICMP 3555</strain>
    </source>
</reference>
<evidence type="ECO:0000256" key="3">
    <source>
        <dbReference type="ARBA" id="ARBA00022679"/>
    </source>
</evidence>
<dbReference type="GO" id="GO:0005886">
    <property type="term" value="C:plasma membrane"/>
    <property type="evidence" value="ECO:0007669"/>
    <property type="project" value="UniProtKB-SubCell"/>
</dbReference>
<evidence type="ECO:0000256" key="4">
    <source>
        <dbReference type="ARBA" id="ARBA00022692"/>
    </source>
</evidence>
<dbReference type="Pfam" id="PF00953">
    <property type="entry name" value="Glycos_transf_4"/>
    <property type="match status" value="1"/>
</dbReference>
<feature type="transmembrane region" description="Helical" evidence="8">
    <location>
        <begin position="132"/>
        <end position="151"/>
    </location>
</feature>
<comment type="subcellular location">
    <subcellularLocation>
        <location evidence="1">Cell membrane</location>
        <topology evidence="1">Multi-pass membrane protein</topology>
    </subcellularLocation>
</comment>